<organism evidence="7 8">
    <name type="scientific">Hyalella azteca</name>
    <name type="common">Amphipod</name>
    <dbReference type="NCBI Taxonomy" id="294128"/>
    <lineage>
        <taxon>Eukaryota</taxon>
        <taxon>Metazoa</taxon>
        <taxon>Ecdysozoa</taxon>
        <taxon>Arthropoda</taxon>
        <taxon>Crustacea</taxon>
        <taxon>Multicrustacea</taxon>
        <taxon>Malacostraca</taxon>
        <taxon>Eumalacostraca</taxon>
        <taxon>Peracarida</taxon>
        <taxon>Amphipoda</taxon>
        <taxon>Senticaudata</taxon>
        <taxon>Talitrida</taxon>
        <taxon>Talitroidea</taxon>
        <taxon>Hyalellidae</taxon>
        <taxon>Hyalella</taxon>
    </lineage>
</organism>
<dbReference type="OrthoDB" id="189968at2759"/>
<dbReference type="PROSITE" id="PS50082">
    <property type="entry name" value="WD_REPEATS_2"/>
    <property type="match status" value="1"/>
</dbReference>
<evidence type="ECO:0000256" key="1">
    <source>
        <dbReference type="ARBA" id="ARBA00004123"/>
    </source>
</evidence>
<evidence type="ECO:0000256" key="6">
    <source>
        <dbReference type="SAM" id="MobiDB-lite"/>
    </source>
</evidence>
<dbReference type="AlphaFoldDB" id="A0A8B7NMJ6"/>
<dbReference type="InterPro" id="IPR036322">
    <property type="entry name" value="WD40_repeat_dom_sf"/>
</dbReference>
<reference evidence="8" key="1">
    <citation type="submission" date="2025-08" db="UniProtKB">
        <authorList>
            <consortium name="RefSeq"/>
        </authorList>
    </citation>
    <scope>IDENTIFICATION</scope>
    <source>
        <tissue evidence="8">Whole organism</tissue>
    </source>
</reference>
<dbReference type="GO" id="GO:0032040">
    <property type="term" value="C:small-subunit processome"/>
    <property type="evidence" value="ECO:0007669"/>
    <property type="project" value="TreeGrafter"/>
</dbReference>
<evidence type="ECO:0000256" key="4">
    <source>
        <dbReference type="ARBA" id="ARBA00023242"/>
    </source>
</evidence>
<dbReference type="GeneID" id="108671816"/>
<proteinExistence type="predicted"/>
<keyword evidence="2 5" id="KW-0853">WD repeat</keyword>
<comment type="subcellular location">
    <subcellularLocation>
        <location evidence="1">Nucleus</location>
    </subcellularLocation>
</comment>
<dbReference type="PANTHER" id="PTHR19865">
    <property type="entry name" value="U3 SMALL NUCLEOLAR RNA INTERACTING PROTEIN 2"/>
    <property type="match status" value="1"/>
</dbReference>
<sequence length="594" mass="66178">MPFFVKAKNNSQTKPSPKGRKERRKAKFGRESKVANFPKRKRGSKFQDEEIESSASSSDEEQIEHIKRFKPDDSMVPDSDEEHETAQEKKERLANEYIKELETMKSLAAEDADDKEQHSVSLQQQLREDVLKASGKLHKKVALTYAAAENHTISILQCKKFQWKTLTSIAINPTDNSIFSGSLDGSIVKYSIFGERLGVIKSFHQNPSETEPRHKAAVFALAISSNGKYLVSGDESGMIYVWEAETLRYVDKLKRHTRAVTGLVFRRGTLTLYSCSLDRLVFEWCLENMAFVDNLGGHSCGVLGIDALYRPSCITVGGADETVNVYAMEEDKQFQFTGKQVSIDGVKLVNENTFLTHGQDGSVCLWSTNRKRPLQHLKVTHGYIAPHSPEPQWVTALASLVNTDLAASAGSGDGMIRLWRVDAQAHKLFALQRIAIPPGFVNSLEFTADGSKLVAAIGRTHKHGRWFVNKKAKNCVVVISLVTLEQMRSKPGVDVSTSSDDGNEIEVSQNGDAGSENIDVSEGSDEDNETECEQEENSDGEEDESGEDEKISDDDSDGENNADGRRKSSRELDTSDQEVNIPRRKSLVLLKRRR</sequence>
<dbReference type="KEGG" id="hazt:108671816"/>
<keyword evidence="3" id="KW-0677">Repeat</keyword>
<feature type="repeat" description="WD" evidence="5">
    <location>
        <begin position="211"/>
        <end position="252"/>
    </location>
</feature>
<evidence type="ECO:0000313" key="8">
    <source>
        <dbReference type="RefSeq" id="XP_018014892.1"/>
    </source>
</evidence>
<feature type="compositionally biased region" description="Basic and acidic residues" evidence="6">
    <location>
        <begin position="562"/>
        <end position="573"/>
    </location>
</feature>
<evidence type="ECO:0000256" key="5">
    <source>
        <dbReference type="PROSITE-ProRule" id="PRU00221"/>
    </source>
</evidence>
<dbReference type="RefSeq" id="XP_018014892.1">
    <property type="nucleotide sequence ID" value="XM_018159403.2"/>
</dbReference>
<feature type="compositionally biased region" description="Basic and acidic residues" evidence="6">
    <location>
        <begin position="63"/>
        <end position="73"/>
    </location>
</feature>
<dbReference type="SUPFAM" id="SSF50978">
    <property type="entry name" value="WD40 repeat-like"/>
    <property type="match status" value="1"/>
</dbReference>
<dbReference type="GO" id="GO:0034511">
    <property type="term" value="F:U3 snoRNA binding"/>
    <property type="evidence" value="ECO:0007669"/>
    <property type="project" value="InterPro"/>
</dbReference>
<feature type="compositionally biased region" description="Polar residues" evidence="6">
    <location>
        <begin position="495"/>
        <end position="512"/>
    </location>
</feature>
<evidence type="ECO:0000256" key="2">
    <source>
        <dbReference type="ARBA" id="ARBA00022574"/>
    </source>
</evidence>
<dbReference type="Pfam" id="PF00400">
    <property type="entry name" value="WD40"/>
    <property type="match status" value="3"/>
</dbReference>
<feature type="region of interest" description="Disordered" evidence="6">
    <location>
        <begin position="489"/>
        <end position="594"/>
    </location>
</feature>
<gene>
    <name evidence="8" type="primary">LOC108671816</name>
</gene>
<protein>
    <submittedName>
        <fullName evidence="8">U3 small nucleolar RNA-interacting protein 2 isoform X1</fullName>
    </submittedName>
</protein>
<dbReference type="PROSITE" id="PS50294">
    <property type="entry name" value="WD_REPEATS_REGION"/>
    <property type="match status" value="1"/>
</dbReference>
<dbReference type="FunFam" id="2.130.10.10:FF:000509">
    <property type="entry name" value="U3 small nucleolar RNA-interacting protein"/>
    <property type="match status" value="1"/>
</dbReference>
<dbReference type="InterPro" id="IPR039241">
    <property type="entry name" value="Rrp9-like"/>
</dbReference>
<dbReference type="CTD" id="3346176"/>
<feature type="compositionally biased region" description="Basic residues" evidence="6">
    <location>
        <begin position="582"/>
        <end position="594"/>
    </location>
</feature>
<keyword evidence="4" id="KW-0539">Nucleus</keyword>
<dbReference type="InterPro" id="IPR015943">
    <property type="entry name" value="WD40/YVTN_repeat-like_dom_sf"/>
</dbReference>
<dbReference type="OMA" id="CSLRIWK"/>
<dbReference type="InterPro" id="IPR001680">
    <property type="entry name" value="WD40_rpt"/>
</dbReference>
<dbReference type="PANTHER" id="PTHR19865:SF0">
    <property type="entry name" value="U3 SMALL NUCLEOLAR RNA-INTERACTING PROTEIN 2"/>
    <property type="match status" value="1"/>
</dbReference>
<accession>A0A8B7NMJ6</accession>
<evidence type="ECO:0000313" key="7">
    <source>
        <dbReference type="Proteomes" id="UP000694843"/>
    </source>
</evidence>
<keyword evidence="7" id="KW-1185">Reference proteome</keyword>
<feature type="compositionally biased region" description="Acidic residues" evidence="6">
    <location>
        <begin position="522"/>
        <end position="560"/>
    </location>
</feature>
<name>A0A8B7NMJ6_HYAAZ</name>
<feature type="region of interest" description="Disordered" evidence="6">
    <location>
        <begin position="1"/>
        <end position="91"/>
    </location>
</feature>
<evidence type="ECO:0000256" key="3">
    <source>
        <dbReference type="ARBA" id="ARBA00022737"/>
    </source>
</evidence>
<dbReference type="SMART" id="SM00320">
    <property type="entry name" value="WD40"/>
    <property type="match status" value="6"/>
</dbReference>
<dbReference type="Proteomes" id="UP000694843">
    <property type="component" value="Unplaced"/>
</dbReference>
<feature type="compositionally biased region" description="Basic residues" evidence="6">
    <location>
        <begin position="17"/>
        <end position="27"/>
    </location>
</feature>
<dbReference type="Gene3D" id="2.130.10.10">
    <property type="entry name" value="YVTN repeat-like/Quinoprotein amine dehydrogenase"/>
    <property type="match status" value="1"/>
</dbReference>